<dbReference type="Pfam" id="PF08765">
    <property type="entry name" value="Mor"/>
    <property type="match status" value="1"/>
</dbReference>
<dbReference type="InterPro" id="IPR052411">
    <property type="entry name" value="c-mor_Regulatory_Protein"/>
</dbReference>
<dbReference type="Gene3D" id="1.10.10.60">
    <property type="entry name" value="Homeodomain-like"/>
    <property type="match status" value="1"/>
</dbReference>
<gene>
    <name evidence="2" type="ORF">SAMN02745751_03282</name>
</gene>
<dbReference type="InterPro" id="IPR014875">
    <property type="entry name" value="Mor_transcription_activator"/>
</dbReference>
<feature type="domain" description="Mor transcription activator" evidence="1">
    <location>
        <begin position="8"/>
        <end position="83"/>
    </location>
</feature>
<reference evidence="2 3" key="1">
    <citation type="submission" date="2016-11" db="EMBL/GenBank/DDBJ databases">
        <authorList>
            <person name="Jaros S."/>
            <person name="Januszkiewicz K."/>
            <person name="Wedrychowicz H."/>
        </authorList>
    </citation>
    <scope>NUCLEOTIDE SEQUENCE [LARGE SCALE GENOMIC DNA]</scope>
    <source>
        <strain evidence="2 3">DSM 17477</strain>
    </source>
</reference>
<dbReference type="SUPFAM" id="SSF46689">
    <property type="entry name" value="Homeodomain-like"/>
    <property type="match status" value="1"/>
</dbReference>
<dbReference type="PANTHER" id="PTHR37812:SF1">
    <property type="entry name" value="MU-LIKE PROPHAGE FLUMU PROTEIN C"/>
    <property type="match status" value="1"/>
</dbReference>
<dbReference type="STRING" id="1121476.SAMN02745751_03282"/>
<dbReference type="Proteomes" id="UP000184052">
    <property type="component" value="Unassembled WGS sequence"/>
</dbReference>
<dbReference type="PANTHER" id="PTHR37812">
    <property type="entry name" value="MU-LIKE PROPHAGE FLUMU PROTEIN C"/>
    <property type="match status" value="1"/>
</dbReference>
<protein>
    <submittedName>
        <fullName evidence="2">Mor transcription activator family protein</fullName>
    </submittedName>
</protein>
<evidence type="ECO:0000313" key="2">
    <source>
        <dbReference type="EMBL" id="SHJ74858.1"/>
    </source>
</evidence>
<accession>A0A1M6LUB7</accession>
<dbReference type="RefSeq" id="WP_073050647.1">
    <property type="nucleotide sequence ID" value="NZ_FQZL01000034.1"/>
</dbReference>
<keyword evidence="3" id="KW-1185">Reference proteome</keyword>
<evidence type="ECO:0000259" key="1">
    <source>
        <dbReference type="Pfam" id="PF08765"/>
    </source>
</evidence>
<dbReference type="AlphaFoldDB" id="A0A1M6LUB7"/>
<dbReference type="OrthoDB" id="2200281at2"/>
<sequence>MDKKINSKDLNGVYKDIADNISMDVAVKFHENFGGLQITFPKHFYSTEYVVNQIKNEFTGNNFRELAKKYNYSERWIRELIRRD</sequence>
<dbReference type="EMBL" id="FQZL01000034">
    <property type="protein sequence ID" value="SHJ74858.1"/>
    <property type="molecule type" value="Genomic_DNA"/>
</dbReference>
<evidence type="ECO:0000313" key="3">
    <source>
        <dbReference type="Proteomes" id="UP000184052"/>
    </source>
</evidence>
<proteinExistence type="predicted"/>
<organism evidence="2 3">
    <name type="scientific">Dethiosulfatibacter aminovorans DSM 17477</name>
    <dbReference type="NCBI Taxonomy" id="1121476"/>
    <lineage>
        <taxon>Bacteria</taxon>
        <taxon>Bacillati</taxon>
        <taxon>Bacillota</taxon>
        <taxon>Tissierellia</taxon>
        <taxon>Dethiosulfatibacter</taxon>
    </lineage>
</organism>
<dbReference type="InterPro" id="IPR009057">
    <property type="entry name" value="Homeodomain-like_sf"/>
</dbReference>
<name>A0A1M6LUB7_9FIRM</name>